<organism evidence="2 3">
    <name type="scientific">Pedobacter quisquiliarum</name>
    <dbReference type="NCBI Taxonomy" id="1834438"/>
    <lineage>
        <taxon>Bacteria</taxon>
        <taxon>Pseudomonadati</taxon>
        <taxon>Bacteroidota</taxon>
        <taxon>Sphingobacteriia</taxon>
        <taxon>Sphingobacteriales</taxon>
        <taxon>Sphingobacteriaceae</taxon>
        <taxon>Pedobacter</taxon>
    </lineage>
</organism>
<name>A0A916XCC6_9SPHI</name>
<dbReference type="Pfam" id="PF03703">
    <property type="entry name" value="bPH_2"/>
    <property type="match status" value="1"/>
</dbReference>
<evidence type="ECO:0000313" key="2">
    <source>
        <dbReference type="EMBL" id="GGC63132.1"/>
    </source>
</evidence>
<comment type="caution">
    <text evidence="2">The sequence shown here is derived from an EMBL/GenBank/DDBJ whole genome shotgun (WGS) entry which is preliminary data.</text>
</comment>
<proteinExistence type="predicted"/>
<gene>
    <name evidence="2" type="ORF">GCM10011387_15910</name>
</gene>
<protein>
    <recommendedName>
        <fullName evidence="1">YdbS-like PH domain-containing protein</fullName>
    </recommendedName>
</protein>
<keyword evidence="3" id="KW-1185">Reference proteome</keyword>
<feature type="domain" description="YdbS-like PH" evidence="1">
    <location>
        <begin position="20"/>
        <end position="87"/>
    </location>
</feature>
<reference evidence="2" key="1">
    <citation type="journal article" date="2014" name="Int. J. Syst. Evol. Microbiol.">
        <title>Complete genome sequence of Corynebacterium casei LMG S-19264T (=DSM 44701T), isolated from a smear-ripened cheese.</title>
        <authorList>
            <consortium name="US DOE Joint Genome Institute (JGI-PGF)"/>
            <person name="Walter F."/>
            <person name="Albersmeier A."/>
            <person name="Kalinowski J."/>
            <person name="Ruckert C."/>
        </authorList>
    </citation>
    <scope>NUCLEOTIDE SEQUENCE</scope>
    <source>
        <strain evidence="2">CGMCC 1.15343</strain>
    </source>
</reference>
<dbReference type="InterPro" id="IPR005182">
    <property type="entry name" value="YdbS-like_PH"/>
</dbReference>
<dbReference type="AlphaFoldDB" id="A0A916XCC6"/>
<accession>A0A916XCC6</accession>
<reference evidence="2" key="2">
    <citation type="submission" date="2020-09" db="EMBL/GenBank/DDBJ databases">
        <authorList>
            <person name="Sun Q."/>
            <person name="Zhou Y."/>
        </authorList>
    </citation>
    <scope>NUCLEOTIDE SEQUENCE</scope>
    <source>
        <strain evidence="2">CGMCC 1.15343</strain>
    </source>
</reference>
<sequence>MKFKASRLSEGNKVFPAEINLEENNIEIKIPGLFRGDSKYLNYQDITSIEVDSPMIGFCTLRLFLNGNKVEVKGFSKSDVKEIRRIIDEKRSALRR</sequence>
<dbReference type="Proteomes" id="UP000651668">
    <property type="component" value="Unassembled WGS sequence"/>
</dbReference>
<evidence type="ECO:0000313" key="3">
    <source>
        <dbReference type="Proteomes" id="UP000651668"/>
    </source>
</evidence>
<evidence type="ECO:0000259" key="1">
    <source>
        <dbReference type="Pfam" id="PF03703"/>
    </source>
</evidence>
<dbReference type="RefSeq" id="WP_188626334.1">
    <property type="nucleotide sequence ID" value="NZ_BMIL01000004.1"/>
</dbReference>
<dbReference type="EMBL" id="BMIL01000004">
    <property type="protein sequence ID" value="GGC63132.1"/>
    <property type="molecule type" value="Genomic_DNA"/>
</dbReference>